<keyword evidence="2" id="KW-1185">Reference proteome</keyword>
<gene>
    <name evidence="1" type="ORF">BCR33DRAFT_790054</name>
</gene>
<sequence>MCCLFTGDDVPGPSGGTTHLSPYGQQQGQPQVVYVQAPPQQQQMGTGGAMASGAAAGAAGAAVGCLGCCALQELCLCCLFD</sequence>
<dbReference type="EMBL" id="MCGO01000053">
    <property type="protein sequence ID" value="ORY36898.1"/>
    <property type="molecule type" value="Genomic_DNA"/>
</dbReference>
<reference evidence="1 2" key="1">
    <citation type="submission" date="2016-07" db="EMBL/GenBank/DDBJ databases">
        <title>Pervasive Adenine N6-methylation of Active Genes in Fungi.</title>
        <authorList>
            <consortium name="DOE Joint Genome Institute"/>
            <person name="Mondo S.J."/>
            <person name="Dannebaum R.O."/>
            <person name="Kuo R.C."/>
            <person name="Labutti K."/>
            <person name="Haridas S."/>
            <person name="Kuo A."/>
            <person name="Salamov A."/>
            <person name="Ahrendt S.R."/>
            <person name="Lipzen A."/>
            <person name="Sullivan W."/>
            <person name="Andreopoulos W.B."/>
            <person name="Clum A."/>
            <person name="Lindquist E."/>
            <person name="Daum C."/>
            <person name="Ramamoorthy G.K."/>
            <person name="Gryganskyi A."/>
            <person name="Culley D."/>
            <person name="Magnuson J.K."/>
            <person name="James T.Y."/>
            <person name="O'Malley M.A."/>
            <person name="Stajich J.E."/>
            <person name="Spatafora J.W."/>
            <person name="Visel A."/>
            <person name="Grigoriev I.V."/>
        </authorList>
    </citation>
    <scope>NUCLEOTIDE SEQUENCE [LARGE SCALE GENOMIC DNA]</scope>
    <source>
        <strain evidence="1 2">JEL800</strain>
    </source>
</reference>
<protein>
    <submittedName>
        <fullName evidence="1">Uncharacterized protein</fullName>
    </submittedName>
</protein>
<accession>A0A1Y2BQ82</accession>
<proteinExistence type="predicted"/>
<organism evidence="1 2">
    <name type="scientific">Rhizoclosmatium globosum</name>
    <dbReference type="NCBI Taxonomy" id="329046"/>
    <lineage>
        <taxon>Eukaryota</taxon>
        <taxon>Fungi</taxon>
        <taxon>Fungi incertae sedis</taxon>
        <taxon>Chytridiomycota</taxon>
        <taxon>Chytridiomycota incertae sedis</taxon>
        <taxon>Chytridiomycetes</taxon>
        <taxon>Chytridiales</taxon>
        <taxon>Chytriomycetaceae</taxon>
        <taxon>Rhizoclosmatium</taxon>
    </lineage>
</organism>
<name>A0A1Y2BQ82_9FUNG</name>
<evidence type="ECO:0000313" key="1">
    <source>
        <dbReference type="EMBL" id="ORY36898.1"/>
    </source>
</evidence>
<evidence type="ECO:0000313" key="2">
    <source>
        <dbReference type="Proteomes" id="UP000193642"/>
    </source>
</evidence>
<comment type="caution">
    <text evidence="1">The sequence shown here is derived from an EMBL/GenBank/DDBJ whole genome shotgun (WGS) entry which is preliminary data.</text>
</comment>
<dbReference type="Proteomes" id="UP000193642">
    <property type="component" value="Unassembled WGS sequence"/>
</dbReference>
<dbReference type="AlphaFoldDB" id="A0A1Y2BQ82"/>